<reference evidence="3 4" key="1">
    <citation type="submission" date="2023-08" db="EMBL/GenBank/DDBJ databases">
        <title>Annotated Genome Sequence of Vanrija albida AlHP1.</title>
        <authorList>
            <person name="Herzog R."/>
        </authorList>
    </citation>
    <scope>NUCLEOTIDE SEQUENCE [LARGE SCALE GENOMIC DNA]</scope>
    <source>
        <strain evidence="3 4">AlHP1</strain>
    </source>
</reference>
<accession>A0ABR3Q0K2</accession>
<protein>
    <recommendedName>
        <fullName evidence="1">Zn(2)-C6 fungal-type domain-containing protein</fullName>
    </recommendedName>
</protein>
<proteinExistence type="predicted"/>
<dbReference type="PROSITE" id="PS00463">
    <property type="entry name" value="ZN2_CY6_FUNGAL_1"/>
    <property type="match status" value="1"/>
</dbReference>
<organism evidence="3 4">
    <name type="scientific">Vanrija albida</name>
    <dbReference type="NCBI Taxonomy" id="181172"/>
    <lineage>
        <taxon>Eukaryota</taxon>
        <taxon>Fungi</taxon>
        <taxon>Dikarya</taxon>
        <taxon>Basidiomycota</taxon>
        <taxon>Agaricomycotina</taxon>
        <taxon>Tremellomycetes</taxon>
        <taxon>Trichosporonales</taxon>
        <taxon>Trichosporonaceae</taxon>
        <taxon>Vanrija</taxon>
    </lineage>
</organism>
<dbReference type="Proteomes" id="UP001565368">
    <property type="component" value="Unassembled WGS sequence"/>
</dbReference>
<sequence>MPSDYTVTPAQPCRRCKKHKLECIVKAEARGKACKACTKGHYACELLDDKSRTYKSVSQQGTDNKDTAALARFDAALAKDGAAKKSGCSSALVNEGG</sequence>
<dbReference type="EMBL" id="JBBXJM010000004">
    <property type="protein sequence ID" value="KAL1407913.1"/>
    <property type="molecule type" value="Genomic_DNA"/>
</dbReference>
<name>A0ABR3Q0K2_9TREE</name>
<dbReference type="GeneID" id="95985751"/>
<keyword evidence="4" id="KW-1185">Reference proteome</keyword>
<feature type="domain" description="Zn(2)-C6 fungal-type" evidence="1">
    <location>
        <begin position="12"/>
        <end position="44"/>
    </location>
</feature>
<comment type="caution">
    <text evidence="3">The sequence shown here is derived from an EMBL/GenBank/DDBJ whole genome shotgun (WGS) entry which is preliminary data.</text>
</comment>
<gene>
    <name evidence="3" type="ORF">Q8F55_004708</name>
    <name evidence="2" type="ORF">Q8F55_008423</name>
</gene>
<dbReference type="InterPro" id="IPR001138">
    <property type="entry name" value="Zn2Cys6_DnaBD"/>
</dbReference>
<evidence type="ECO:0000313" key="2">
    <source>
        <dbReference type="EMBL" id="KAL1406717.1"/>
    </source>
</evidence>
<evidence type="ECO:0000313" key="4">
    <source>
        <dbReference type="Proteomes" id="UP001565368"/>
    </source>
</evidence>
<dbReference type="RefSeq" id="XP_069207857.1">
    <property type="nucleotide sequence ID" value="XM_069353215.1"/>
</dbReference>
<dbReference type="EMBL" id="JBBXJM010000006">
    <property type="protein sequence ID" value="KAL1406717.1"/>
    <property type="molecule type" value="Genomic_DNA"/>
</dbReference>
<evidence type="ECO:0000259" key="1">
    <source>
        <dbReference type="PROSITE" id="PS00463"/>
    </source>
</evidence>
<evidence type="ECO:0000313" key="3">
    <source>
        <dbReference type="EMBL" id="KAL1407913.1"/>
    </source>
</evidence>